<keyword evidence="2" id="KW-0695">RNA-directed DNA polymerase</keyword>
<comment type="caution">
    <text evidence="2">The sequence shown here is derived from an EMBL/GenBank/DDBJ whole genome shotgun (WGS) entry which is preliminary data.</text>
</comment>
<keyword evidence="2" id="KW-0548">Nucleotidyltransferase</keyword>
<dbReference type="GO" id="GO:0003964">
    <property type="term" value="F:RNA-directed DNA polymerase activity"/>
    <property type="evidence" value="ECO:0007669"/>
    <property type="project" value="UniProtKB-KW"/>
</dbReference>
<dbReference type="InterPro" id="IPR056924">
    <property type="entry name" value="SH3_Tf2-1"/>
</dbReference>
<reference evidence="2" key="2">
    <citation type="submission" date="2022-01" db="EMBL/GenBank/DDBJ databases">
        <authorList>
            <person name="Yamashiro T."/>
            <person name="Shiraishi A."/>
            <person name="Satake H."/>
            <person name="Nakayama K."/>
        </authorList>
    </citation>
    <scope>NUCLEOTIDE SEQUENCE</scope>
</reference>
<dbReference type="InterPro" id="IPR036397">
    <property type="entry name" value="RNaseH_sf"/>
</dbReference>
<feature type="domain" description="Tf2-1-like SH3-like" evidence="1">
    <location>
        <begin position="120"/>
        <end position="181"/>
    </location>
</feature>
<keyword evidence="3" id="KW-1185">Reference proteome</keyword>
<protein>
    <submittedName>
        <fullName evidence="2">RNA-directed DNA polymerase</fullName>
    </submittedName>
</protein>
<dbReference type="Proteomes" id="UP001151760">
    <property type="component" value="Unassembled WGS sequence"/>
</dbReference>
<evidence type="ECO:0000259" key="1">
    <source>
        <dbReference type="Pfam" id="PF24626"/>
    </source>
</evidence>
<dbReference type="PANTHER" id="PTHR35046">
    <property type="entry name" value="ZINC KNUCKLE (CCHC-TYPE) FAMILY PROTEIN"/>
    <property type="match status" value="1"/>
</dbReference>
<accession>A0ABQ5AE13</accession>
<name>A0ABQ5AE13_9ASTR</name>
<proteinExistence type="predicted"/>
<reference evidence="2" key="1">
    <citation type="journal article" date="2022" name="Int. J. Mol. Sci.">
        <title>Draft Genome of Tanacetum Coccineum: Genomic Comparison of Closely Related Tanacetum-Family Plants.</title>
        <authorList>
            <person name="Yamashiro T."/>
            <person name="Shiraishi A."/>
            <person name="Nakayama K."/>
            <person name="Satake H."/>
        </authorList>
    </citation>
    <scope>NUCLEOTIDE SEQUENCE</scope>
</reference>
<organism evidence="2 3">
    <name type="scientific">Tanacetum coccineum</name>
    <dbReference type="NCBI Taxonomy" id="301880"/>
    <lineage>
        <taxon>Eukaryota</taxon>
        <taxon>Viridiplantae</taxon>
        <taxon>Streptophyta</taxon>
        <taxon>Embryophyta</taxon>
        <taxon>Tracheophyta</taxon>
        <taxon>Spermatophyta</taxon>
        <taxon>Magnoliopsida</taxon>
        <taxon>eudicotyledons</taxon>
        <taxon>Gunneridae</taxon>
        <taxon>Pentapetalae</taxon>
        <taxon>asterids</taxon>
        <taxon>campanulids</taxon>
        <taxon>Asterales</taxon>
        <taxon>Asteraceae</taxon>
        <taxon>Asteroideae</taxon>
        <taxon>Anthemideae</taxon>
        <taxon>Anthemidinae</taxon>
        <taxon>Tanacetum</taxon>
    </lineage>
</organism>
<dbReference type="EMBL" id="BQNB010012183">
    <property type="protein sequence ID" value="GJT00274.1"/>
    <property type="molecule type" value="Genomic_DNA"/>
</dbReference>
<gene>
    <name evidence="2" type="ORF">Tco_0821443</name>
</gene>
<sequence length="194" mass="22747">MVNYKHVLERDWRLGKPVNASFLQIRRSDLTLPQAEYVYNMLPIRTTRKIPSQIVYGRNPFTPLHLVPIPVKEHLSMDVEEHSKKIKDLHQEVRDKIMCSNKRYSALANKHHKRVVFQEGDLVWIHLRKERFPTGRFGKLKPQADGPFRVQKKIYDNAYKIELPGHYNLCATFNVLDLSPYLGENEDDLCLNLG</sequence>
<evidence type="ECO:0000313" key="3">
    <source>
        <dbReference type="Proteomes" id="UP001151760"/>
    </source>
</evidence>
<evidence type="ECO:0000313" key="2">
    <source>
        <dbReference type="EMBL" id="GJT00274.1"/>
    </source>
</evidence>
<dbReference type="Pfam" id="PF24626">
    <property type="entry name" value="SH3_Tf2-1"/>
    <property type="match status" value="1"/>
</dbReference>
<dbReference type="PANTHER" id="PTHR35046:SF26">
    <property type="entry name" value="RNA-DIRECTED DNA POLYMERASE"/>
    <property type="match status" value="1"/>
</dbReference>
<dbReference type="Gene3D" id="3.30.420.10">
    <property type="entry name" value="Ribonuclease H-like superfamily/Ribonuclease H"/>
    <property type="match status" value="1"/>
</dbReference>
<keyword evidence="2" id="KW-0808">Transferase</keyword>